<feature type="coiled-coil region" evidence="1">
    <location>
        <begin position="161"/>
        <end position="327"/>
    </location>
</feature>
<feature type="region of interest" description="Disordered" evidence="2">
    <location>
        <begin position="1"/>
        <end position="29"/>
    </location>
</feature>
<reference evidence="3 5" key="1">
    <citation type="journal article" date="2012" name="Nature">
        <title>Algal genomes reveal evolutionary mosaicism and the fate of nucleomorphs.</title>
        <authorList>
            <consortium name="DOE Joint Genome Institute"/>
            <person name="Curtis B.A."/>
            <person name="Tanifuji G."/>
            <person name="Burki F."/>
            <person name="Gruber A."/>
            <person name="Irimia M."/>
            <person name="Maruyama S."/>
            <person name="Arias M.C."/>
            <person name="Ball S.G."/>
            <person name="Gile G.H."/>
            <person name="Hirakawa Y."/>
            <person name="Hopkins J.F."/>
            <person name="Kuo A."/>
            <person name="Rensing S.A."/>
            <person name="Schmutz J."/>
            <person name="Symeonidi A."/>
            <person name="Elias M."/>
            <person name="Eveleigh R.J."/>
            <person name="Herman E.K."/>
            <person name="Klute M.J."/>
            <person name="Nakayama T."/>
            <person name="Obornik M."/>
            <person name="Reyes-Prieto A."/>
            <person name="Armbrust E.V."/>
            <person name="Aves S.J."/>
            <person name="Beiko R.G."/>
            <person name="Coutinho P."/>
            <person name="Dacks J.B."/>
            <person name="Durnford D.G."/>
            <person name="Fast N.M."/>
            <person name="Green B.R."/>
            <person name="Grisdale C.J."/>
            <person name="Hempel F."/>
            <person name="Henrissat B."/>
            <person name="Hoppner M.P."/>
            <person name="Ishida K."/>
            <person name="Kim E."/>
            <person name="Koreny L."/>
            <person name="Kroth P.G."/>
            <person name="Liu Y."/>
            <person name="Malik S.B."/>
            <person name="Maier U.G."/>
            <person name="McRose D."/>
            <person name="Mock T."/>
            <person name="Neilson J.A."/>
            <person name="Onodera N.T."/>
            <person name="Poole A.M."/>
            <person name="Pritham E.J."/>
            <person name="Richards T.A."/>
            <person name="Rocap G."/>
            <person name="Roy S.W."/>
            <person name="Sarai C."/>
            <person name="Schaack S."/>
            <person name="Shirato S."/>
            <person name="Slamovits C.H."/>
            <person name="Spencer D.F."/>
            <person name="Suzuki S."/>
            <person name="Worden A.Z."/>
            <person name="Zauner S."/>
            <person name="Barry K."/>
            <person name="Bell C."/>
            <person name="Bharti A.K."/>
            <person name="Crow J.A."/>
            <person name="Grimwood J."/>
            <person name="Kramer R."/>
            <person name="Lindquist E."/>
            <person name="Lucas S."/>
            <person name="Salamov A."/>
            <person name="McFadden G.I."/>
            <person name="Lane C.E."/>
            <person name="Keeling P.J."/>
            <person name="Gray M.W."/>
            <person name="Grigoriev I.V."/>
            <person name="Archibald J.M."/>
        </authorList>
    </citation>
    <scope>NUCLEOTIDE SEQUENCE</scope>
    <source>
        <strain evidence="3 5">CCMP2712</strain>
    </source>
</reference>
<feature type="coiled-coil region" evidence="1">
    <location>
        <begin position="32"/>
        <end position="76"/>
    </location>
</feature>
<protein>
    <submittedName>
        <fullName evidence="3 4">Uncharacterized protein</fullName>
    </submittedName>
</protein>
<feature type="coiled-coil region" evidence="1">
    <location>
        <begin position="375"/>
        <end position="465"/>
    </location>
</feature>
<dbReference type="OMA" id="ETSHFMT"/>
<evidence type="ECO:0000313" key="5">
    <source>
        <dbReference type="Proteomes" id="UP000011087"/>
    </source>
</evidence>
<dbReference type="GeneID" id="17294102"/>
<keyword evidence="1" id="KW-0175">Coiled coil</keyword>
<dbReference type="KEGG" id="gtt:GUITHDRAFT_116514"/>
<reference evidence="5" key="2">
    <citation type="submission" date="2012-11" db="EMBL/GenBank/DDBJ databases">
        <authorList>
            <person name="Kuo A."/>
            <person name="Curtis B.A."/>
            <person name="Tanifuji G."/>
            <person name="Burki F."/>
            <person name="Gruber A."/>
            <person name="Irimia M."/>
            <person name="Maruyama S."/>
            <person name="Arias M.C."/>
            <person name="Ball S.G."/>
            <person name="Gile G.H."/>
            <person name="Hirakawa Y."/>
            <person name="Hopkins J.F."/>
            <person name="Rensing S.A."/>
            <person name="Schmutz J."/>
            <person name="Symeonidi A."/>
            <person name="Elias M."/>
            <person name="Eveleigh R.J."/>
            <person name="Herman E.K."/>
            <person name="Klute M.J."/>
            <person name="Nakayama T."/>
            <person name="Obornik M."/>
            <person name="Reyes-Prieto A."/>
            <person name="Armbrust E.V."/>
            <person name="Aves S.J."/>
            <person name="Beiko R.G."/>
            <person name="Coutinho P."/>
            <person name="Dacks J.B."/>
            <person name="Durnford D.G."/>
            <person name="Fast N.M."/>
            <person name="Green B.R."/>
            <person name="Grisdale C."/>
            <person name="Hempe F."/>
            <person name="Henrissat B."/>
            <person name="Hoppner M.P."/>
            <person name="Ishida K.-I."/>
            <person name="Kim E."/>
            <person name="Koreny L."/>
            <person name="Kroth P.G."/>
            <person name="Liu Y."/>
            <person name="Malik S.-B."/>
            <person name="Maier U.G."/>
            <person name="McRose D."/>
            <person name="Mock T."/>
            <person name="Neilson J.A."/>
            <person name="Onodera N.T."/>
            <person name="Poole A.M."/>
            <person name="Pritham E.J."/>
            <person name="Richards T.A."/>
            <person name="Rocap G."/>
            <person name="Roy S.W."/>
            <person name="Sarai C."/>
            <person name="Schaack S."/>
            <person name="Shirato S."/>
            <person name="Slamovits C.H."/>
            <person name="Spencer D.F."/>
            <person name="Suzuki S."/>
            <person name="Worden A.Z."/>
            <person name="Zauner S."/>
            <person name="Barry K."/>
            <person name="Bell C."/>
            <person name="Bharti A.K."/>
            <person name="Crow J.A."/>
            <person name="Grimwood J."/>
            <person name="Kramer R."/>
            <person name="Lindquist E."/>
            <person name="Lucas S."/>
            <person name="Salamov A."/>
            <person name="McFadden G.I."/>
            <person name="Lane C.E."/>
            <person name="Keeling P.J."/>
            <person name="Gray M.W."/>
            <person name="Grigoriev I.V."/>
            <person name="Archibald J.M."/>
        </authorList>
    </citation>
    <scope>NUCLEOTIDE SEQUENCE</scope>
    <source>
        <strain evidence="5">CCMP2712</strain>
    </source>
</reference>
<evidence type="ECO:0000256" key="2">
    <source>
        <dbReference type="SAM" id="MobiDB-lite"/>
    </source>
</evidence>
<dbReference type="EMBL" id="JH993060">
    <property type="protein sequence ID" value="EKX37398.1"/>
    <property type="molecule type" value="Genomic_DNA"/>
</dbReference>
<dbReference type="Proteomes" id="UP000011087">
    <property type="component" value="Unassembled WGS sequence"/>
</dbReference>
<keyword evidence="5" id="KW-1185">Reference proteome</keyword>
<dbReference type="HOGENOM" id="CLU_499191_0_0_1"/>
<evidence type="ECO:0000256" key="1">
    <source>
        <dbReference type="SAM" id="Coils"/>
    </source>
</evidence>
<dbReference type="AlphaFoldDB" id="L1IM97"/>
<sequence>MSTRSLGLYGAEGDQRGGTGAGKDSFDAGKELERLQRKLKLLEEINQENEKDMEKLKKDKSRLERENDSLQRLLEQRKFGDENDQDLKKAQKGNDKIKRELDLMHTQLKLTCQEIIHLKKLLAEKDDRYEKLKASLDVHTANFNNGSLEDNTNIRSLRTKIISLEAECDTFKLKNSSLENECHSLKDKVEKLSSQLNRRDEEFSTKSEELTKLEKEHMELRQVTDQLADELLDHNRLKQDVDFEVKLQAFEKERKKLEQSKKSLEEETLTMKRVLVERESASLNLEKKLAGVEKELEAVKKKFEQELSALQEEKQQLGKDLAASRRKCDELTSMLFSLREEKDILTVQHADTAAELSQTQRLAHETVKDLSLRTAEALEGLQKKLSARIAKLNQQLEKRKDKIESQKEEIKQLRGVWRSLLVSHPDLDMVGEASIEELKMSQQEKQQLEKENLEQRDEIESLVVMVAMQHLRLLIARWRQPMFRERFKLQLEASVRAQIIEDNREEGVVVLDGNDMAARKMILSIQEEQTKKVQENPSIKDEVSPD</sequence>
<accession>L1IM97</accession>
<organism evidence="3">
    <name type="scientific">Guillardia theta (strain CCMP2712)</name>
    <name type="common">Cryptophyte</name>
    <dbReference type="NCBI Taxonomy" id="905079"/>
    <lineage>
        <taxon>Eukaryota</taxon>
        <taxon>Cryptophyceae</taxon>
        <taxon>Pyrenomonadales</taxon>
        <taxon>Geminigeraceae</taxon>
        <taxon>Guillardia</taxon>
    </lineage>
</organism>
<evidence type="ECO:0000313" key="3">
    <source>
        <dbReference type="EMBL" id="EKX37398.1"/>
    </source>
</evidence>
<gene>
    <name evidence="3" type="ORF">GUITHDRAFT_116514</name>
</gene>
<proteinExistence type="predicted"/>
<dbReference type="RefSeq" id="XP_005824378.1">
    <property type="nucleotide sequence ID" value="XM_005824321.1"/>
</dbReference>
<evidence type="ECO:0000313" key="4">
    <source>
        <dbReference type="EnsemblProtists" id="EKX37398"/>
    </source>
</evidence>
<dbReference type="PaxDb" id="55529-EKX37398"/>
<dbReference type="EnsemblProtists" id="EKX37398">
    <property type="protein sequence ID" value="EKX37398"/>
    <property type="gene ID" value="GUITHDRAFT_116514"/>
</dbReference>
<dbReference type="STRING" id="905079.L1IM97"/>
<dbReference type="Gene3D" id="1.10.287.1490">
    <property type="match status" value="1"/>
</dbReference>
<name>L1IM97_GUITC</name>
<reference evidence="4" key="3">
    <citation type="submission" date="2016-03" db="UniProtKB">
        <authorList>
            <consortium name="EnsemblProtists"/>
        </authorList>
    </citation>
    <scope>IDENTIFICATION</scope>
</reference>